<organism evidence="2 3">
    <name type="scientific">Moelleriella libera RCEF 2490</name>
    <dbReference type="NCBI Taxonomy" id="1081109"/>
    <lineage>
        <taxon>Eukaryota</taxon>
        <taxon>Fungi</taxon>
        <taxon>Dikarya</taxon>
        <taxon>Ascomycota</taxon>
        <taxon>Pezizomycotina</taxon>
        <taxon>Sordariomycetes</taxon>
        <taxon>Hypocreomycetidae</taxon>
        <taxon>Hypocreales</taxon>
        <taxon>Clavicipitaceae</taxon>
        <taxon>Moelleriella</taxon>
    </lineage>
</organism>
<dbReference type="Proteomes" id="UP000078544">
    <property type="component" value="Unassembled WGS sequence"/>
</dbReference>
<feature type="compositionally biased region" description="Basic and acidic residues" evidence="1">
    <location>
        <begin position="39"/>
        <end position="81"/>
    </location>
</feature>
<gene>
    <name evidence="2" type="ORF">AAL_03536</name>
</gene>
<evidence type="ECO:0000313" key="2">
    <source>
        <dbReference type="EMBL" id="KZZ97572.1"/>
    </source>
</evidence>
<dbReference type="AlphaFoldDB" id="A0A162IRP8"/>
<reference evidence="2 3" key="1">
    <citation type="journal article" date="2016" name="Genome Biol. Evol.">
        <title>Divergent and convergent evolution of fungal pathogenicity.</title>
        <authorList>
            <person name="Shang Y."/>
            <person name="Xiao G."/>
            <person name="Zheng P."/>
            <person name="Cen K."/>
            <person name="Zhan S."/>
            <person name="Wang C."/>
        </authorList>
    </citation>
    <scope>NUCLEOTIDE SEQUENCE [LARGE SCALE GENOMIC DNA]</scope>
    <source>
        <strain evidence="2 3">RCEF 2490</strain>
    </source>
</reference>
<keyword evidence="3" id="KW-1185">Reference proteome</keyword>
<feature type="region of interest" description="Disordered" evidence="1">
    <location>
        <begin position="39"/>
        <end position="128"/>
    </location>
</feature>
<name>A0A162IRP8_9HYPO</name>
<protein>
    <submittedName>
        <fullName evidence="2">Uncharacterized protein</fullName>
    </submittedName>
</protein>
<dbReference type="STRING" id="1081109.A0A162IRP8"/>
<feature type="compositionally biased region" description="Basic residues" evidence="1">
    <location>
        <begin position="11"/>
        <end position="20"/>
    </location>
</feature>
<comment type="caution">
    <text evidence="2">The sequence shown here is derived from an EMBL/GenBank/DDBJ whole genome shotgun (WGS) entry which is preliminary data.</text>
</comment>
<dbReference type="OrthoDB" id="4961484at2759"/>
<evidence type="ECO:0000313" key="3">
    <source>
        <dbReference type="Proteomes" id="UP000078544"/>
    </source>
</evidence>
<sequence>MSLLSDLGAITKRRHKRHSWPRPTGDPILVEFERLREESQNQGEHIQHLREESQDLGERVQHQREKSRNQGEQIQHLREESQNQGEQIQHLKEESQNLGEQIQHQREKSQNQGEQIQHLREESQNQGEQIQHLRDQIHQLSKNVNSLFDALRFESRAYSRNHFATLKNSLVDGKNKRLSPLYSPWTGELIPGFPNTFQDIQWLKDPDLHRILGQLRLSNLGDLDERKRRLRIACGLRYMKI</sequence>
<dbReference type="Gene3D" id="1.10.287.950">
    <property type="entry name" value="Methyl-accepting chemotaxis protein"/>
    <property type="match status" value="1"/>
</dbReference>
<evidence type="ECO:0000256" key="1">
    <source>
        <dbReference type="SAM" id="MobiDB-lite"/>
    </source>
</evidence>
<feature type="region of interest" description="Disordered" evidence="1">
    <location>
        <begin position="1"/>
        <end position="26"/>
    </location>
</feature>
<accession>A0A162IRP8</accession>
<proteinExistence type="predicted"/>
<dbReference type="EMBL" id="AZGY01000006">
    <property type="protein sequence ID" value="KZZ97572.1"/>
    <property type="molecule type" value="Genomic_DNA"/>
</dbReference>
<dbReference type="SUPFAM" id="SSF144266">
    <property type="entry name" value="MPN010-like"/>
    <property type="match status" value="1"/>
</dbReference>